<dbReference type="WBParaSite" id="ACAC_0000911501-mRNA-1">
    <property type="protein sequence ID" value="ACAC_0000911501-mRNA-1"/>
    <property type="gene ID" value="ACAC_0000911501"/>
</dbReference>
<sequence length="94" mass="10507">MSKTNFPQIFFYGFKLGRGVAESARNIDENWGKAMLVNQECKHGSGNSDLIMNCSVPPPDLTVTSSILSIVFCYIIVFIISFTGNFTMFLILCR</sequence>
<reference evidence="3" key="2">
    <citation type="submission" date="2017-02" db="UniProtKB">
        <authorList>
            <consortium name="WormBaseParasite"/>
        </authorList>
    </citation>
    <scope>IDENTIFICATION</scope>
</reference>
<keyword evidence="2" id="KW-1185">Reference proteome</keyword>
<keyword evidence="1" id="KW-0812">Transmembrane</keyword>
<protein>
    <submittedName>
        <fullName evidence="3">Transmembrane protein</fullName>
    </submittedName>
</protein>
<reference evidence="2" key="1">
    <citation type="submission" date="2012-09" db="EMBL/GenBank/DDBJ databases">
        <authorList>
            <person name="Martin A.A."/>
        </authorList>
    </citation>
    <scope>NUCLEOTIDE SEQUENCE</scope>
</reference>
<accession>A0A0K0DE70</accession>
<keyword evidence="1" id="KW-0472">Membrane</keyword>
<dbReference type="Proteomes" id="UP000035642">
    <property type="component" value="Unassembled WGS sequence"/>
</dbReference>
<organism evidence="2 3">
    <name type="scientific">Angiostrongylus cantonensis</name>
    <name type="common">Rat lungworm</name>
    <dbReference type="NCBI Taxonomy" id="6313"/>
    <lineage>
        <taxon>Eukaryota</taxon>
        <taxon>Metazoa</taxon>
        <taxon>Ecdysozoa</taxon>
        <taxon>Nematoda</taxon>
        <taxon>Chromadorea</taxon>
        <taxon>Rhabditida</taxon>
        <taxon>Rhabditina</taxon>
        <taxon>Rhabditomorpha</taxon>
        <taxon>Strongyloidea</taxon>
        <taxon>Metastrongylidae</taxon>
        <taxon>Angiostrongylus</taxon>
    </lineage>
</organism>
<dbReference type="STRING" id="6313.A0A0K0DE70"/>
<evidence type="ECO:0000256" key="1">
    <source>
        <dbReference type="SAM" id="Phobius"/>
    </source>
</evidence>
<proteinExistence type="predicted"/>
<evidence type="ECO:0000313" key="3">
    <source>
        <dbReference type="WBParaSite" id="ACAC_0000911501-mRNA-1"/>
    </source>
</evidence>
<name>A0A0K0DE70_ANGCA</name>
<feature type="transmembrane region" description="Helical" evidence="1">
    <location>
        <begin position="67"/>
        <end position="92"/>
    </location>
</feature>
<evidence type="ECO:0000313" key="2">
    <source>
        <dbReference type="Proteomes" id="UP000035642"/>
    </source>
</evidence>
<keyword evidence="1" id="KW-1133">Transmembrane helix</keyword>
<dbReference type="AlphaFoldDB" id="A0A0K0DE70"/>